<protein>
    <recommendedName>
        <fullName evidence="1">BAH domain-containing protein</fullName>
    </recommendedName>
</protein>
<dbReference type="InterPro" id="IPR008395">
    <property type="entry name" value="Agenet-like_dom"/>
</dbReference>
<dbReference type="Gene3D" id="2.30.30.490">
    <property type="match status" value="1"/>
</dbReference>
<dbReference type="PANTHER" id="PTHR31917:SF58">
    <property type="entry name" value="AGENET AND BROMO-ADJACENT HOMOLOGY (BAH) DOMAIN-CONTAINING PROTEIN"/>
    <property type="match status" value="1"/>
</dbReference>
<dbReference type="InterPro" id="IPR001025">
    <property type="entry name" value="BAH_dom"/>
</dbReference>
<dbReference type="Gramene" id="AUR62002888-RA">
    <property type="protein sequence ID" value="AUR62002888-RA:cds"/>
    <property type="gene ID" value="AUR62002888"/>
</dbReference>
<dbReference type="InterPro" id="IPR014002">
    <property type="entry name" value="Agenet_dom_plant"/>
</dbReference>
<dbReference type="OMA" id="NCKYIGD"/>
<dbReference type="Proteomes" id="UP000596660">
    <property type="component" value="Unplaced"/>
</dbReference>
<proteinExistence type="predicted"/>
<evidence type="ECO:0000259" key="1">
    <source>
        <dbReference type="PROSITE" id="PS51038"/>
    </source>
</evidence>
<dbReference type="GO" id="GO:0003682">
    <property type="term" value="F:chromatin binding"/>
    <property type="evidence" value="ECO:0007669"/>
    <property type="project" value="InterPro"/>
</dbReference>
<dbReference type="EnsemblPlants" id="AUR62002888-RA">
    <property type="protein sequence ID" value="AUR62002888-RA:cds"/>
    <property type="gene ID" value="AUR62002888"/>
</dbReference>
<reference evidence="2" key="1">
    <citation type="journal article" date="2017" name="Nature">
        <title>The genome of Chenopodium quinoa.</title>
        <authorList>
            <person name="Jarvis D.E."/>
            <person name="Ho Y.S."/>
            <person name="Lightfoot D.J."/>
            <person name="Schmoeckel S.M."/>
            <person name="Li B."/>
            <person name="Borm T.J.A."/>
            <person name="Ohyanagi H."/>
            <person name="Mineta K."/>
            <person name="Michell C.T."/>
            <person name="Saber N."/>
            <person name="Kharbatia N.M."/>
            <person name="Rupper R.R."/>
            <person name="Sharp A.R."/>
            <person name="Dally N."/>
            <person name="Boughton B.A."/>
            <person name="Woo Y.H."/>
            <person name="Gao G."/>
            <person name="Schijlen E.G.W.M."/>
            <person name="Guo X."/>
            <person name="Momin A.A."/>
            <person name="Negrao S."/>
            <person name="Al-Babili S."/>
            <person name="Gehring C."/>
            <person name="Roessner U."/>
            <person name="Jung C."/>
            <person name="Murphy K."/>
            <person name="Arold S.T."/>
            <person name="Gojobori T."/>
            <person name="van der Linden C.G."/>
            <person name="van Loo E.N."/>
            <person name="Jellen E.N."/>
            <person name="Maughan P.J."/>
            <person name="Tester M."/>
        </authorList>
    </citation>
    <scope>NUCLEOTIDE SEQUENCE [LARGE SCALE GENOMIC DNA]</scope>
    <source>
        <strain evidence="2">cv. PI 614886</strain>
    </source>
</reference>
<dbReference type="AlphaFoldDB" id="A0A803KV30"/>
<name>A0A803KV30_CHEQI</name>
<organism evidence="2 3">
    <name type="scientific">Chenopodium quinoa</name>
    <name type="common">Quinoa</name>
    <dbReference type="NCBI Taxonomy" id="63459"/>
    <lineage>
        <taxon>Eukaryota</taxon>
        <taxon>Viridiplantae</taxon>
        <taxon>Streptophyta</taxon>
        <taxon>Embryophyta</taxon>
        <taxon>Tracheophyta</taxon>
        <taxon>Spermatophyta</taxon>
        <taxon>Magnoliopsida</taxon>
        <taxon>eudicotyledons</taxon>
        <taxon>Gunneridae</taxon>
        <taxon>Pentapetalae</taxon>
        <taxon>Caryophyllales</taxon>
        <taxon>Chenopodiaceae</taxon>
        <taxon>Chenopodioideae</taxon>
        <taxon>Atripliceae</taxon>
        <taxon>Chenopodium</taxon>
    </lineage>
</organism>
<dbReference type="Pfam" id="PF05641">
    <property type="entry name" value="Agenet"/>
    <property type="match status" value="1"/>
</dbReference>
<dbReference type="CDD" id="cd20405">
    <property type="entry name" value="Tudor_Agenet_AtDUF_rpt1_3"/>
    <property type="match status" value="1"/>
</dbReference>
<reference evidence="2" key="2">
    <citation type="submission" date="2021-03" db="UniProtKB">
        <authorList>
            <consortium name="EnsemblPlants"/>
        </authorList>
    </citation>
    <scope>IDENTIFICATION</scope>
</reference>
<keyword evidence="3" id="KW-1185">Reference proteome</keyword>
<dbReference type="CDD" id="cd20406">
    <property type="entry name" value="Tudor_Agenet_AtDUF_rpt2_4"/>
    <property type="match status" value="1"/>
</dbReference>
<dbReference type="PANTHER" id="PTHR31917">
    <property type="entry name" value="AGENET DOMAIN-CONTAINING PROTEIN-RELATED"/>
    <property type="match status" value="1"/>
</dbReference>
<accession>A0A803KV30</accession>
<dbReference type="SMART" id="SM00439">
    <property type="entry name" value="BAH"/>
    <property type="match status" value="1"/>
</dbReference>
<dbReference type="PROSITE" id="PS51038">
    <property type="entry name" value="BAH"/>
    <property type="match status" value="1"/>
</dbReference>
<sequence>MEKLPATAKTATKEVVYVGWEEVYVCREKGRREIHYVLKRKDGGSDLAVIAKEKSLRHMTYRFLLDYSSFRGELNKGISVLNVLCRESQTPVTPQLSGGSSEGSEPDVLDIETIKAIQLKKLGHHTKEFQWLGSQWTCKKKRKHYKAFHRNGVKVMVNQFVRVLAEENKRLVAYLDDMYEDVKGNRMVVVRWFHKIDEVGIDLPPNFNDREILFSLCLQDLSVECIDGFAMVLSPRHYSKFVSEAQHAMLRPYMCCQQYDSDDLKPLDITQVKGYWEQDAVRYIASLPSARVIENTCLPEDSWKKEDISAFNGSKPRKRLRLSREFKEDMQCATVRGSLDTVPATGHTSAGVAQGSGFTVYRKENVEVVAQHTAVGSVVENLSQDSGMFGCWFRATIIKKHKNKVKLRYHDIKDAEDEAKCLEEWVLASRIAVSDAMGLRLEGRTTIRPSPISDGKVMWAINVGTIVDAWWHDGWWEGIVIRKEANEKLLVYFPGEKREAVFSRSDLRHSQEWVKGAWKEFSARADIAMSIVSDLKVGKGLKHGPEKHLQACVSKHPECDIGKDERGSQDFSNTFRISTMYKKENSTAVTDLLKDDYLSHLKWESSCKRKRSGLVQKLHPRRSYGFTPERRRDNREVFRVPSTLKAEKEHRKSVKVDRDNCKYITDAIFSPSVVPSLTSLVFYACAAKGGCRSDTISVGQLLSNIGLALNGMVISYENDLIFLNLSKLVIEDLRTIKKLELQWLAIQRDKSLDTADFTPSLEISVFPVSSKWVSSRDSTILMILTVVVHGLVALGRRILGSDRTKDDQYNQVVIYMAEVQNSAEKKVLMQDNCFDYLN</sequence>
<evidence type="ECO:0000313" key="2">
    <source>
        <dbReference type="EnsemblPlants" id="AUR62002888-RA:cds"/>
    </source>
</evidence>
<evidence type="ECO:0000313" key="3">
    <source>
        <dbReference type="Proteomes" id="UP000596660"/>
    </source>
</evidence>
<feature type="domain" description="BAH" evidence="1">
    <location>
        <begin position="153"/>
        <end position="270"/>
    </location>
</feature>
<dbReference type="InterPro" id="IPR043151">
    <property type="entry name" value="BAH_sf"/>
</dbReference>
<dbReference type="SMART" id="SM00743">
    <property type="entry name" value="Agenet"/>
    <property type="match status" value="2"/>
</dbReference>